<dbReference type="Gene3D" id="3.30.70.3000">
    <property type="match status" value="1"/>
</dbReference>
<accession>A0A6B2LCK8</accession>
<dbReference type="GO" id="GO:0006400">
    <property type="term" value="P:tRNA modification"/>
    <property type="evidence" value="ECO:0007669"/>
    <property type="project" value="InterPro"/>
</dbReference>
<dbReference type="InterPro" id="IPR007537">
    <property type="entry name" value="tRNAHis_GuaTrfase_Thg1"/>
</dbReference>
<dbReference type="EMBL" id="GIBP01005661">
    <property type="protein sequence ID" value="NDV34630.1"/>
    <property type="molecule type" value="Transcribed_RNA"/>
</dbReference>
<evidence type="ECO:0000256" key="1">
    <source>
        <dbReference type="SAM" id="MobiDB-lite"/>
    </source>
</evidence>
<feature type="domain" description="tRNAHis guanylyltransferase catalytic" evidence="2">
    <location>
        <begin position="3"/>
        <end position="147"/>
    </location>
</feature>
<dbReference type="GO" id="GO:0000287">
    <property type="term" value="F:magnesium ion binding"/>
    <property type="evidence" value="ECO:0007669"/>
    <property type="project" value="InterPro"/>
</dbReference>
<dbReference type="InterPro" id="IPR024956">
    <property type="entry name" value="tRNAHis_GuaTrfase_cat"/>
</dbReference>
<dbReference type="InterPro" id="IPR038469">
    <property type="entry name" value="tRNAHis_GuaTrfase_Thg1_sf"/>
</dbReference>
<dbReference type="Pfam" id="PF04446">
    <property type="entry name" value="Thg1"/>
    <property type="match status" value="1"/>
</dbReference>
<dbReference type="PANTHER" id="PTHR12729">
    <property type="entry name" value="TRNA(HIS) GUANYLYLTRANSFERASE-RELATED"/>
    <property type="match status" value="1"/>
</dbReference>
<evidence type="ECO:0000313" key="3">
    <source>
        <dbReference type="EMBL" id="NDV34630.1"/>
    </source>
</evidence>
<reference evidence="3" key="1">
    <citation type="journal article" date="2020" name="J. Eukaryot. Microbiol.">
        <title>De novo Sequencing, Assembly and Annotation of the Transcriptome for the Free-Living Testate Amoeba Arcella intermedia.</title>
        <authorList>
            <person name="Ribeiro G.M."/>
            <person name="Porfirio-Sousa A.L."/>
            <person name="Maurer-Alcala X.X."/>
            <person name="Katz L.A."/>
            <person name="Lahr D.J.G."/>
        </authorList>
    </citation>
    <scope>NUCLEOTIDE SEQUENCE</scope>
</reference>
<name>A0A6B2LCK8_9EUKA</name>
<proteinExistence type="predicted"/>
<protein>
    <recommendedName>
        <fullName evidence="2">tRNAHis guanylyltransferase catalytic domain-containing protein</fullName>
    </recommendedName>
</protein>
<organism evidence="3">
    <name type="scientific">Arcella intermedia</name>
    <dbReference type="NCBI Taxonomy" id="1963864"/>
    <lineage>
        <taxon>Eukaryota</taxon>
        <taxon>Amoebozoa</taxon>
        <taxon>Tubulinea</taxon>
        <taxon>Elardia</taxon>
        <taxon>Arcellinida</taxon>
        <taxon>Sphaerothecina</taxon>
        <taxon>Arcellidae</taxon>
        <taxon>Arcella</taxon>
    </lineage>
</organism>
<evidence type="ECO:0000259" key="2">
    <source>
        <dbReference type="Pfam" id="PF04446"/>
    </source>
</evidence>
<feature type="region of interest" description="Disordered" evidence="1">
    <location>
        <begin position="251"/>
        <end position="279"/>
    </location>
</feature>
<feature type="compositionally biased region" description="Basic and acidic residues" evidence="1">
    <location>
        <begin position="270"/>
        <end position="279"/>
    </location>
</feature>
<dbReference type="GO" id="GO:0008193">
    <property type="term" value="F:tRNA guanylyltransferase activity"/>
    <property type="evidence" value="ECO:0007669"/>
    <property type="project" value="InterPro"/>
</dbReference>
<dbReference type="AlphaFoldDB" id="A0A6B2LCK8"/>
<sequence>MGTRMKDYEAKTNIKLDPTLPFIIRLDGHTFSSFTHPFKKPGDVRIHNAMVATMVALVDKFKAATGFTCSDEITLVFPYHPPEVPDKPPQLDFDGKVQKLGTLSAGYASMCFHKFLIREPYEANEQHLLQHIEKAGPHFDSRVFNVPSHAELVNNLMWRSLHDFRRNSISSLAQCHFSQKALNGKNTDQQLEMLLEKGVDWNLQPAWYKYGTFAKKVKFEKESTLPDGKVVTAVRTRIETRDIEMNKTYTKEQEDWVTSKYWPEPTPSKTDPEVKSTQQ</sequence>
<dbReference type="PANTHER" id="PTHR12729:SF1">
    <property type="entry name" value="TRNAHIS GUANYLYLTRANSFERASE CATALYTIC DOMAIN-CONTAINING PROTEIN"/>
    <property type="match status" value="1"/>
</dbReference>